<dbReference type="AlphaFoldDB" id="A0A8G2FYW7"/>
<keyword evidence="1" id="KW-0812">Transmembrane</keyword>
<evidence type="ECO:0000313" key="4">
    <source>
        <dbReference type="Proteomes" id="UP000596329"/>
    </source>
</evidence>
<protein>
    <submittedName>
        <fullName evidence="3">2TM domain-containing protein</fullName>
    </submittedName>
</protein>
<evidence type="ECO:0000259" key="2">
    <source>
        <dbReference type="Pfam" id="PF13239"/>
    </source>
</evidence>
<gene>
    <name evidence="3" type="ORF">H0H26_07650</name>
</gene>
<dbReference type="EMBL" id="CP059075">
    <property type="protein sequence ID" value="QRE02795.1"/>
    <property type="molecule type" value="Genomic_DNA"/>
</dbReference>
<dbReference type="Proteomes" id="UP000596329">
    <property type="component" value="Chromosome"/>
</dbReference>
<dbReference type="InterPro" id="IPR025698">
    <property type="entry name" value="2TM_dom"/>
</dbReference>
<evidence type="ECO:0000256" key="1">
    <source>
        <dbReference type="SAM" id="Phobius"/>
    </source>
</evidence>
<keyword evidence="1" id="KW-0472">Membrane</keyword>
<organism evidence="3 4">
    <name type="scientific">Flavobacterium psychrophilum</name>
    <dbReference type="NCBI Taxonomy" id="96345"/>
    <lineage>
        <taxon>Bacteria</taxon>
        <taxon>Pseudomonadati</taxon>
        <taxon>Bacteroidota</taxon>
        <taxon>Flavobacteriia</taxon>
        <taxon>Flavobacteriales</taxon>
        <taxon>Flavobacteriaceae</taxon>
        <taxon>Flavobacterium</taxon>
    </lineage>
</organism>
<evidence type="ECO:0000313" key="3">
    <source>
        <dbReference type="EMBL" id="QRE02795.1"/>
    </source>
</evidence>
<name>A0A8G2FYW7_FLAPS</name>
<dbReference type="Pfam" id="PF13239">
    <property type="entry name" value="2TM"/>
    <property type="match status" value="1"/>
</dbReference>
<feature type="transmembrane region" description="Helical" evidence="1">
    <location>
        <begin position="35"/>
        <end position="55"/>
    </location>
</feature>
<proteinExistence type="predicted"/>
<dbReference type="RefSeq" id="WP_094157588.1">
    <property type="nucleotide sequence ID" value="NZ_CP059075.1"/>
</dbReference>
<sequence length="116" mass="13915">MRMNNRFFDDNILSNISSNTRYDRALKRVKRIKSFYIHLLVYILVNAFFLCSSYLRHQSESEIFWCWETFSSGLYWGVGLVAHGISVFGKNIFFGNEWEEKKIKALIEKDKDEKWE</sequence>
<feature type="domain" description="2TM" evidence="2">
    <location>
        <begin position="24"/>
        <end position="107"/>
    </location>
</feature>
<feature type="transmembrane region" description="Helical" evidence="1">
    <location>
        <begin position="75"/>
        <end position="94"/>
    </location>
</feature>
<reference evidence="3 4" key="1">
    <citation type="submission" date="2020-07" db="EMBL/GenBank/DDBJ databases">
        <title>Genomic characterization of Flavobacterium psychrophilum strains.</title>
        <authorList>
            <person name="Castillo D."/>
            <person name="Jorgensen J."/>
            <person name="Middelboe M."/>
        </authorList>
    </citation>
    <scope>NUCLEOTIDE SEQUENCE [LARGE SCALE GENOMIC DNA]</scope>
    <source>
        <strain evidence="3 4">FPS-R7</strain>
    </source>
</reference>
<accession>A0A8G2FYW7</accession>
<keyword evidence="1" id="KW-1133">Transmembrane helix</keyword>